<organism evidence="2 3">
    <name type="scientific">Tetrahymena thermophila (strain SB210)</name>
    <dbReference type="NCBI Taxonomy" id="312017"/>
    <lineage>
        <taxon>Eukaryota</taxon>
        <taxon>Sar</taxon>
        <taxon>Alveolata</taxon>
        <taxon>Ciliophora</taxon>
        <taxon>Intramacronucleata</taxon>
        <taxon>Oligohymenophorea</taxon>
        <taxon>Hymenostomatida</taxon>
        <taxon>Tetrahymenina</taxon>
        <taxon>Tetrahymenidae</taxon>
        <taxon>Tetrahymena</taxon>
    </lineage>
</organism>
<dbReference type="RefSeq" id="XP_001025042.2">
    <property type="nucleotide sequence ID" value="XM_001025042.2"/>
</dbReference>
<evidence type="ECO:0000256" key="1">
    <source>
        <dbReference type="SAM" id="Phobius"/>
    </source>
</evidence>
<dbReference type="AlphaFoldDB" id="I7MIW2"/>
<keyword evidence="1 2" id="KW-0812">Transmembrane</keyword>
<keyword evidence="1" id="KW-0472">Membrane</keyword>
<dbReference type="InParanoid" id="I7MIW2"/>
<evidence type="ECO:0000313" key="3">
    <source>
        <dbReference type="Proteomes" id="UP000009168"/>
    </source>
</evidence>
<dbReference type="KEGG" id="tet:TTHERM_00467460"/>
<gene>
    <name evidence="2" type="ORF">TTHERM_00467460</name>
</gene>
<dbReference type="EMBL" id="GG662441">
    <property type="protein sequence ID" value="EAS04797.2"/>
    <property type="molecule type" value="Genomic_DNA"/>
</dbReference>
<feature type="transmembrane region" description="Helical" evidence="1">
    <location>
        <begin position="27"/>
        <end position="52"/>
    </location>
</feature>
<dbReference type="Proteomes" id="UP000009168">
    <property type="component" value="Unassembled WGS sequence"/>
</dbReference>
<keyword evidence="1" id="KW-1133">Transmembrane helix</keyword>
<dbReference type="OrthoDB" id="302623at2759"/>
<evidence type="ECO:0000313" key="2">
    <source>
        <dbReference type="EMBL" id="EAS04797.2"/>
    </source>
</evidence>
<keyword evidence="3" id="KW-1185">Reference proteome</keyword>
<protein>
    <submittedName>
        <fullName evidence="2">Transmembrane protein, putative</fullName>
    </submittedName>
</protein>
<reference evidence="3" key="1">
    <citation type="journal article" date="2006" name="PLoS Biol.">
        <title>Macronuclear genome sequence of the ciliate Tetrahymena thermophila, a model eukaryote.</title>
        <authorList>
            <person name="Eisen J.A."/>
            <person name="Coyne R.S."/>
            <person name="Wu M."/>
            <person name="Wu D."/>
            <person name="Thiagarajan M."/>
            <person name="Wortman J.R."/>
            <person name="Badger J.H."/>
            <person name="Ren Q."/>
            <person name="Amedeo P."/>
            <person name="Jones K.M."/>
            <person name="Tallon L.J."/>
            <person name="Delcher A.L."/>
            <person name="Salzberg S.L."/>
            <person name="Silva J.C."/>
            <person name="Haas B.J."/>
            <person name="Majoros W.H."/>
            <person name="Farzad M."/>
            <person name="Carlton J.M."/>
            <person name="Smith R.K. Jr."/>
            <person name="Garg J."/>
            <person name="Pearlman R.E."/>
            <person name="Karrer K.M."/>
            <person name="Sun L."/>
            <person name="Manning G."/>
            <person name="Elde N.C."/>
            <person name="Turkewitz A.P."/>
            <person name="Asai D.J."/>
            <person name="Wilkes D.E."/>
            <person name="Wang Y."/>
            <person name="Cai H."/>
            <person name="Collins K."/>
            <person name="Stewart B.A."/>
            <person name="Lee S.R."/>
            <person name="Wilamowska K."/>
            <person name="Weinberg Z."/>
            <person name="Ruzzo W.L."/>
            <person name="Wloga D."/>
            <person name="Gaertig J."/>
            <person name="Frankel J."/>
            <person name="Tsao C.-C."/>
            <person name="Gorovsky M.A."/>
            <person name="Keeling P.J."/>
            <person name="Waller R.F."/>
            <person name="Patron N.J."/>
            <person name="Cherry J.M."/>
            <person name="Stover N.A."/>
            <person name="Krieger C.J."/>
            <person name="del Toro C."/>
            <person name="Ryder H.F."/>
            <person name="Williamson S.C."/>
            <person name="Barbeau R.A."/>
            <person name="Hamilton E.P."/>
            <person name="Orias E."/>
        </authorList>
    </citation>
    <scope>NUCLEOTIDE SEQUENCE [LARGE SCALE GENOMIC DNA]</scope>
    <source>
        <strain evidence="3">SB210</strain>
    </source>
</reference>
<proteinExistence type="predicted"/>
<name>I7MIW2_TETTS</name>
<accession>I7MIW2</accession>
<dbReference type="GeneID" id="7826157"/>
<sequence length="708" mass="83085">MYFLKYDLFSSEFFFNIGTQSSRRGTYLGLILSVIASCTLLIYIGYLMFMYANNLINPKFKSQSFITSYKKEALLTEDLVGFQYYYNQSMTIDEYQEHMNKTYFVYLPLFTYSDTQNNIFKSIQLDVIKCTDPQLLGFNCLDFSKVRNYTLILDNSNNNRIQTKLLIHMYSCLDLDKRKTTIPQNCEKNQTIIDNAFNNVGAYYYLKMKTQQYNTSSQEIQTNYRNLFSNYYSNQFVVQTLNTQLQETTVNKGLFIQSQEKYSSPIQYNQNFQSYDRQFSLKQGLGPYSQQLIKIDEVVQQIQIDYPTITEILALVNGAAVIVVASRIIGRLYSQKIIKQDFFMLLLQNMYQKQYEKILLKNKLIKQNVNILNQIQKTDNNFEEQILEKSPQCSVLVPSFEIKSKSQIENSQYTNSNSSDQVEKQLQLITKFNNENFNSSKKHQQLQLQQNELFTERDYIIEENQLIDQQFNLDKLATQRCQTECNILNKTLINDTNYQGISSNITQLAKNQIINAKQDEITQKNGQIFVINRLAETSFNCENNNLKQQNDISFSENKSEKIENTLKNQLKNQQEDQIQSNQEKNCEKQVKYLVKNEIEINNDLKNQTISIENQNKKILKTTNSKRSNLIFYNYIKEKIKNHLSKFSKIWGSKNFFKSQGMDLKLKNTICQDVNKTLNIYDIYKDIIFLKKAVMILLSSQIEITAELL</sequence>